<dbReference type="PIRSF" id="PIRSF008502">
    <property type="entry name" value="UCP008502"/>
    <property type="match status" value="1"/>
</dbReference>
<proteinExistence type="predicted"/>
<reference evidence="1 2" key="1">
    <citation type="submission" date="2018-06" db="EMBL/GenBank/DDBJ databases">
        <authorList>
            <consortium name="Pathogen Informatics"/>
            <person name="Doyle S."/>
        </authorList>
    </citation>
    <scope>NUCLEOTIDE SEQUENCE [LARGE SCALE GENOMIC DNA]</scope>
    <source>
        <strain evidence="1 2">NCTC11388</strain>
    </source>
</reference>
<dbReference type="SUPFAM" id="SSF160379">
    <property type="entry name" value="SP0830-like"/>
    <property type="match status" value="1"/>
</dbReference>
<dbReference type="EMBL" id="UGYW01000002">
    <property type="protein sequence ID" value="SUJ26958.1"/>
    <property type="molecule type" value="Genomic_DNA"/>
</dbReference>
<gene>
    <name evidence="1" type="ORF">NCTC11388_04035</name>
</gene>
<dbReference type="Proteomes" id="UP000254893">
    <property type="component" value="Unassembled WGS sequence"/>
</dbReference>
<dbReference type="Pfam" id="PF08002">
    <property type="entry name" value="DUF1697"/>
    <property type="match status" value="1"/>
</dbReference>
<dbReference type="AlphaFoldDB" id="A0A380CR73"/>
<name>A0A380CR73_SPHSI</name>
<evidence type="ECO:0000313" key="1">
    <source>
        <dbReference type="EMBL" id="SUJ26958.1"/>
    </source>
</evidence>
<dbReference type="PANTHER" id="PTHR36439:SF1">
    <property type="entry name" value="DUF1697 DOMAIN-CONTAINING PROTEIN"/>
    <property type="match status" value="1"/>
</dbReference>
<accession>A0A380CR73</accession>
<dbReference type="RefSeq" id="WP_115171392.1">
    <property type="nucleotide sequence ID" value="NZ_UGYW01000002.1"/>
</dbReference>
<sequence length="183" mass="20430">MKKSLSGSKPTHCAFLRGVNVKGTAMKMADVCAVFEKAGVKNVSSVLASGNILFITEAKADDIKAILEKALSDHFNYEAFLFIKDKSEIEATVGQNPFETEADFHIYSFVGIEEVEHSLMTAFEKSAKAEREEGLIIRNNFYWKVPKGNTLGSEFGKILGRKDMKSTFTSRNINTFEKILKKM</sequence>
<dbReference type="InterPro" id="IPR012545">
    <property type="entry name" value="DUF1697"/>
</dbReference>
<protein>
    <submittedName>
        <fullName evidence="1">Uncharacterized protein conserved in bacteria</fullName>
    </submittedName>
</protein>
<organism evidence="1 2">
    <name type="scientific">Sphingobacterium spiritivorum</name>
    <name type="common">Flavobacterium spiritivorum</name>
    <dbReference type="NCBI Taxonomy" id="258"/>
    <lineage>
        <taxon>Bacteria</taxon>
        <taxon>Pseudomonadati</taxon>
        <taxon>Bacteroidota</taxon>
        <taxon>Sphingobacteriia</taxon>
        <taxon>Sphingobacteriales</taxon>
        <taxon>Sphingobacteriaceae</taxon>
        <taxon>Sphingobacterium</taxon>
    </lineage>
</organism>
<dbReference type="Gene3D" id="3.30.70.1280">
    <property type="entry name" value="SP0830-like domains"/>
    <property type="match status" value="1"/>
</dbReference>
<dbReference type="PANTHER" id="PTHR36439">
    <property type="entry name" value="BLL4334 PROTEIN"/>
    <property type="match status" value="1"/>
</dbReference>
<evidence type="ECO:0000313" key="2">
    <source>
        <dbReference type="Proteomes" id="UP000254893"/>
    </source>
</evidence>